<feature type="transmembrane region" description="Helical" evidence="1">
    <location>
        <begin position="43"/>
        <end position="66"/>
    </location>
</feature>
<comment type="caution">
    <text evidence="2">The sequence shown here is derived from an EMBL/GenBank/DDBJ whole genome shotgun (WGS) entry which is preliminary data.</text>
</comment>
<protein>
    <submittedName>
        <fullName evidence="2">D-fructose-6-phosphate amidotransferase</fullName>
    </submittedName>
</protein>
<accession>A0A1E5D816</accession>
<keyword evidence="1" id="KW-1133">Transmembrane helix</keyword>
<proteinExistence type="predicted"/>
<gene>
    <name evidence="2" type="ORF">A130_01850</name>
</gene>
<name>A0A1E5D816_9VIBR</name>
<dbReference type="AlphaFoldDB" id="A0A1E5D816"/>
<keyword evidence="3" id="KW-1185">Reference proteome</keyword>
<evidence type="ECO:0000313" key="2">
    <source>
        <dbReference type="EMBL" id="OEE79844.1"/>
    </source>
</evidence>
<keyword evidence="1" id="KW-0812">Transmembrane</keyword>
<dbReference type="Proteomes" id="UP000094165">
    <property type="component" value="Unassembled WGS sequence"/>
</dbReference>
<dbReference type="GO" id="GO:0016740">
    <property type="term" value="F:transferase activity"/>
    <property type="evidence" value="ECO:0007669"/>
    <property type="project" value="UniProtKB-KW"/>
</dbReference>
<sequence>MTASKNFLRDLLGLALIVSTAFAVLSFLLDIMGGIAYFSHEDIIASTFFHESLYFIAFLIPPYFIWKFINRPELIVAVQEYQLNKSKNEQF</sequence>
<evidence type="ECO:0000313" key="3">
    <source>
        <dbReference type="Proteomes" id="UP000094165"/>
    </source>
</evidence>
<organism evidence="2 3">
    <name type="scientific">Vibrio genomosp. F6 str. FF-238</name>
    <dbReference type="NCBI Taxonomy" id="1191298"/>
    <lineage>
        <taxon>Bacteria</taxon>
        <taxon>Pseudomonadati</taxon>
        <taxon>Pseudomonadota</taxon>
        <taxon>Gammaproteobacteria</taxon>
        <taxon>Vibrionales</taxon>
        <taxon>Vibrionaceae</taxon>
        <taxon>Vibrio</taxon>
    </lineage>
</organism>
<dbReference type="RefSeq" id="WP_017051125.1">
    <property type="nucleotide sequence ID" value="NZ_AJYW02000017.1"/>
</dbReference>
<keyword evidence="2" id="KW-0808">Transferase</keyword>
<evidence type="ECO:0000256" key="1">
    <source>
        <dbReference type="SAM" id="Phobius"/>
    </source>
</evidence>
<reference evidence="2 3" key="1">
    <citation type="journal article" date="2012" name="Science">
        <title>Ecological populations of bacteria act as socially cohesive units of antibiotic production and resistance.</title>
        <authorList>
            <person name="Cordero O.X."/>
            <person name="Wildschutte H."/>
            <person name="Kirkup B."/>
            <person name="Proehl S."/>
            <person name="Ngo L."/>
            <person name="Hussain F."/>
            <person name="Le Roux F."/>
            <person name="Mincer T."/>
            <person name="Polz M.F."/>
        </authorList>
    </citation>
    <scope>NUCLEOTIDE SEQUENCE [LARGE SCALE GENOMIC DNA]</scope>
    <source>
        <strain evidence="2 3">FF-238</strain>
    </source>
</reference>
<feature type="transmembrane region" description="Helical" evidence="1">
    <location>
        <begin position="12"/>
        <end position="37"/>
    </location>
</feature>
<dbReference type="EMBL" id="AJYW02000017">
    <property type="protein sequence ID" value="OEE79844.1"/>
    <property type="molecule type" value="Genomic_DNA"/>
</dbReference>
<keyword evidence="1" id="KW-0472">Membrane</keyword>